<protein>
    <recommendedName>
        <fullName evidence="3">Aspartyl-phosphate phosphatase Spo0E family protein</fullName>
    </recommendedName>
</protein>
<dbReference type="Pfam" id="PF09388">
    <property type="entry name" value="SpoOE-like"/>
    <property type="match status" value="1"/>
</dbReference>
<dbReference type="EMBL" id="PDOE01000029">
    <property type="protein sequence ID" value="RKL64902.1"/>
    <property type="molecule type" value="Genomic_DNA"/>
</dbReference>
<evidence type="ECO:0000313" key="2">
    <source>
        <dbReference type="Proteomes" id="UP000281498"/>
    </source>
</evidence>
<dbReference type="OrthoDB" id="2973153at2"/>
<dbReference type="GO" id="GO:0043937">
    <property type="term" value="P:regulation of sporulation"/>
    <property type="evidence" value="ECO:0007669"/>
    <property type="project" value="InterPro"/>
</dbReference>
<dbReference type="InterPro" id="IPR018540">
    <property type="entry name" value="Spo0E-like"/>
</dbReference>
<sequence>MRDMIYKLILLGKINIKKREMYRKTNHFRLTDPRVVTCSQELDLLLNRYQEIDRKRHLQSRTSSQNIAHPEVSHKVSLKQFLTFI</sequence>
<proteinExistence type="predicted"/>
<organism evidence="1 2">
    <name type="scientific">Salipaludibacillus neizhouensis</name>
    <dbReference type="NCBI Taxonomy" id="885475"/>
    <lineage>
        <taxon>Bacteria</taxon>
        <taxon>Bacillati</taxon>
        <taxon>Bacillota</taxon>
        <taxon>Bacilli</taxon>
        <taxon>Bacillales</taxon>
        <taxon>Bacillaceae</taxon>
    </lineage>
</organism>
<name>A0A3A9K352_9BACI</name>
<dbReference type="Proteomes" id="UP000281498">
    <property type="component" value="Unassembled WGS sequence"/>
</dbReference>
<dbReference type="GO" id="GO:0046983">
    <property type="term" value="F:protein dimerization activity"/>
    <property type="evidence" value="ECO:0007669"/>
    <property type="project" value="InterPro"/>
</dbReference>
<gene>
    <name evidence="1" type="ORF">CR203_23670</name>
</gene>
<dbReference type="InterPro" id="IPR037208">
    <property type="entry name" value="Spo0E-like_sf"/>
</dbReference>
<dbReference type="SUPFAM" id="SSF140500">
    <property type="entry name" value="BAS1536-like"/>
    <property type="match status" value="1"/>
</dbReference>
<evidence type="ECO:0000313" key="1">
    <source>
        <dbReference type="EMBL" id="RKL64902.1"/>
    </source>
</evidence>
<accession>A0A3A9K352</accession>
<dbReference type="RefSeq" id="WP_110938874.1">
    <property type="nucleotide sequence ID" value="NZ_KZ614148.1"/>
</dbReference>
<comment type="caution">
    <text evidence="1">The sequence shown here is derived from an EMBL/GenBank/DDBJ whole genome shotgun (WGS) entry which is preliminary data.</text>
</comment>
<dbReference type="Gene3D" id="4.10.280.10">
    <property type="entry name" value="Helix-loop-helix DNA-binding domain"/>
    <property type="match status" value="1"/>
</dbReference>
<keyword evidence="2" id="KW-1185">Reference proteome</keyword>
<dbReference type="InterPro" id="IPR036638">
    <property type="entry name" value="HLH_DNA-bd_sf"/>
</dbReference>
<dbReference type="AlphaFoldDB" id="A0A3A9K352"/>
<evidence type="ECO:0008006" key="3">
    <source>
        <dbReference type="Google" id="ProtNLM"/>
    </source>
</evidence>
<reference evidence="1 2" key="1">
    <citation type="submission" date="2017-10" db="EMBL/GenBank/DDBJ databases">
        <title>Bacillus sp. nov., a halophilic bacterium isolated from a Keqin Lake.</title>
        <authorList>
            <person name="Wang H."/>
        </authorList>
    </citation>
    <scope>NUCLEOTIDE SEQUENCE [LARGE SCALE GENOMIC DNA]</scope>
    <source>
        <strain evidence="1 2">KCTC 13187</strain>
    </source>
</reference>